<organism evidence="1 2">
    <name type="scientific">Psychroflexus sediminis</name>
    <dbReference type="NCBI Taxonomy" id="470826"/>
    <lineage>
        <taxon>Bacteria</taxon>
        <taxon>Pseudomonadati</taxon>
        <taxon>Bacteroidota</taxon>
        <taxon>Flavobacteriia</taxon>
        <taxon>Flavobacteriales</taxon>
        <taxon>Flavobacteriaceae</taxon>
        <taxon>Psychroflexus</taxon>
    </lineage>
</organism>
<protein>
    <recommendedName>
        <fullName evidence="3">DUF3828 domain-containing protein</fullName>
    </recommendedName>
</protein>
<evidence type="ECO:0000313" key="2">
    <source>
        <dbReference type="Proteomes" id="UP000199296"/>
    </source>
</evidence>
<keyword evidence="2" id="KW-1185">Reference proteome</keyword>
<dbReference type="AlphaFoldDB" id="A0A1G7XEI0"/>
<dbReference type="EMBL" id="FNCW01000008">
    <property type="protein sequence ID" value="SDG82523.1"/>
    <property type="molecule type" value="Genomic_DNA"/>
</dbReference>
<gene>
    <name evidence="1" type="ORF">SAMN04488027_10855</name>
</gene>
<dbReference type="Proteomes" id="UP000199296">
    <property type="component" value="Unassembled WGS sequence"/>
</dbReference>
<name>A0A1G7XEI0_9FLAO</name>
<accession>A0A1G7XEI0</accession>
<reference evidence="1 2" key="1">
    <citation type="submission" date="2016-10" db="EMBL/GenBank/DDBJ databases">
        <authorList>
            <person name="de Groot N.N."/>
        </authorList>
    </citation>
    <scope>NUCLEOTIDE SEQUENCE [LARGE SCALE GENOMIC DNA]</scope>
    <source>
        <strain evidence="1 2">DSM 19803</strain>
    </source>
</reference>
<sequence length="144" mass="16723">MTDSKKESSKTTTPLSSEPNYEVAIQFINDYLDFINDLESEIALIDWISKRNDVTVEFKNELKRIIDKAKKNDFELGLGFDLILDAQDNPNEFELDKTDSEFLIVKGKDWPDFRLTLKLKPEDNKWLVDGAGIINIPENKRIKR</sequence>
<evidence type="ECO:0000313" key="1">
    <source>
        <dbReference type="EMBL" id="SDG82523.1"/>
    </source>
</evidence>
<dbReference type="RefSeq" id="WP_245686441.1">
    <property type="nucleotide sequence ID" value="NZ_FNCW01000008.1"/>
</dbReference>
<proteinExistence type="predicted"/>
<dbReference type="STRING" id="470826.SAMN04488027_10855"/>
<evidence type="ECO:0008006" key="3">
    <source>
        <dbReference type="Google" id="ProtNLM"/>
    </source>
</evidence>